<sequence length="211" mass="24610">MSAGTLKNVRKKRQKMGRLTDVMKKIRLQSHEVGEDCRCKKLKCSEHVSAQESGPLCKETNHYNGASYRYKVRAKRADAVEDLNVCHKDFISFHGTTSRKLNYVKASLRNTGLSPVDKRGETSSNNWHLRDDMIYRIWLRNIFRRFEDGRVKSYDTYCKILSRKFNISFGYLRTGTCSMCDEFNVKVKSLRHVTDSKELQELTTEKELLKP</sequence>
<organism evidence="1 2">
    <name type="scientific">Dryococelus australis</name>
    <dbReference type="NCBI Taxonomy" id="614101"/>
    <lineage>
        <taxon>Eukaryota</taxon>
        <taxon>Metazoa</taxon>
        <taxon>Ecdysozoa</taxon>
        <taxon>Arthropoda</taxon>
        <taxon>Hexapoda</taxon>
        <taxon>Insecta</taxon>
        <taxon>Pterygota</taxon>
        <taxon>Neoptera</taxon>
        <taxon>Polyneoptera</taxon>
        <taxon>Phasmatodea</taxon>
        <taxon>Verophasmatodea</taxon>
        <taxon>Anareolatae</taxon>
        <taxon>Phasmatidae</taxon>
        <taxon>Eurycanthinae</taxon>
        <taxon>Dryococelus</taxon>
    </lineage>
</organism>
<dbReference type="Proteomes" id="UP001159363">
    <property type="component" value="Chromosome 3"/>
</dbReference>
<evidence type="ECO:0000313" key="1">
    <source>
        <dbReference type="EMBL" id="KAJ8890140.1"/>
    </source>
</evidence>
<gene>
    <name evidence="1" type="ORF">PR048_009647</name>
</gene>
<dbReference type="EMBL" id="JARBHB010000003">
    <property type="protein sequence ID" value="KAJ8890140.1"/>
    <property type="molecule type" value="Genomic_DNA"/>
</dbReference>
<accession>A0ABQ9I1I5</accession>
<name>A0ABQ9I1I5_9NEOP</name>
<proteinExistence type="predicted"/>
<evidence type="ECO:0000313" key="2">
    <source>
        <dbReference type="Proteomes" id="UP001159363"/>
    </source>
</evidence>
<keyword evidence="2" id="KW-1185">Reference proteome</keyword>
<comment type="caution">
    <text evidence="1">The sequence shown here is derived from an EMBL/GenBank/DDBJ whole genome shotgun (WGS) entry which is preliminary data.</text>
</comment>
<reference evidence="1 2" key="1">
    <citation type="submission" date="2023-02" db="EMBL/GenBank/DDBJ databases">
        <title>LHISI_Scaffold_Assembly.</title>
        <authorList>
            <person name="Stuart O.P."/>
            <person name="Cleave R."/>
            <person name="Magrath M.J.L."/>
            <person name="Mikheyev A.S."/>
        </authorList>
    </citation>
    <scope>NUCLEOTIDE SEQUENCE [LARGE SCALE GENOMIC DNA]</scope>
    <source>
        <strain evidence="1">Daus_M_001</strain>
        <tissue evidence="1">Leg muscle</tissue>
    </source>
</reference>
<protein>
    <submittedName>
        <fullName evidence="1">Uncharacterized protein</fullName>
    </submittedName>
</protein>